<dbReference type="EMBL" id="MLYO01000011">
    <property type="protein sequence ID" value="OIK07221.1"/>
    <property type="molecule type" value="Genomic_DNA"/>
</dbReference>
<feature type="compositionally biased region" description="Basic and acidic residues" evidence="1">
    <location>
        <begin position="1"/>
        <end position="12"/>
    </location>
</feature>
<protein>
    <submittedName>
        <fullName evidence="2">Uncharacterized protein</fullName>
    </submittedName>
</protein>
<sequence length="91" mass="9423">MGRGDRPEHDQRSLTGLGDADTATADTDRALGDAGQVRVLGHGCYRGGEYPIGIVPRGVQGTDVPRGEPLDAHPLEEGGVAPEVEGRCGTC</sequence>
<evidence type="ECO:0000313" key="2">
    <source>
        <dbReference type="EMBL" id="OIK07221.1"/>
    </source>
</evidence>
<evidence type="ECO:0000313" key="3">
    <source>
        <dbReference type="Proteomes" id="UP000179642"/>
    </source>
</evidence>
<feature type="region of interest" description="Disordered" evidence="1">
    <location>
        <begin position="55"/>
        <end position="91"/>
    </location>
</feature>
<reference evidence="2 3" key="1">
    <citation type="submission" date="2016-10" db="EMBL/GenBank/DDBJ databases">
        <title>Genome sequence of Streptomyces sp. MUSC 1.</title>
        <authorList>
            <person name="Lee L.-H."/>
            <person name="Ser H.-L."/>
            <person name="Law J.W.-F."/>
        </authorList>
    </citation>
    <scope>NUCLEOTIDE SEQUENCE [LARGE SCALE GENOMIC DNA]</scope>
    <source>
        <strain evidence="2 3">MUSC 1</strain>
    </source>
</reference>
<feature type="compositionally biased region" description="Basic and acidic residues" evidence="1">
    <location>
        <begin position="65"/>
        <end position="76"/>
    </location>
</feature>
<keyword evidence="3" id="KW-1185">Reference proteome</keyword>
<organism evidence="2 3">
    <name type="scientific">Streptomyces monashensis</name>
    <dbReference type="NCBI Taxonomy" id="1678012"/>
    <lineage>
        <taxon>Bacteria</taxon>
        <taxon>Bacillati</taxon>
        <taxon>Actinomycetota</taxon>
        <taxon>Actinomycetes</taxon>
        <taxon>Kitasatosporales</taxon>
        <taxon>Streptomycetaceae</taxon>
        <taxon>Streptomyces</taxon>
    </lineage>
</organism>
<evidence type="ECO:0000256" key="1">
    <source>
        <dbReference type="SAM" id="MobiDB-lite"/>
    </source>
</evidence>
<dbReference type="Proteomes" id="UP000179642">
    <property type="component" value="Unassembled WGS sequence"/>
</dbReference>
<name>A0A1S2QNQ0_9ACTN</name>
<feature type="compositionally biased region" description="Low complexity" evidence="1">
    <location>
        <begin position="14"/>
        <end position="25"/>
    </location>
</feature>
<comment type="caution">
    <text evidence="2">The sequence shown here is derived from an EMBL/GenBank/DDBJ whole genome shotgun (WGS) entry which is preliminary data.</text>
</comment>
<proteinExistence type="predicted"/>
<dbReference type="AlphaFoldDB" id="A0A1S2QNQ0"/>
<feature type="region of interest" description="Disordered" evidence="1">
    <location>
        <begin position="1"/>
        <end position="33"/>
    </location>
</feature>
<gene>
    <name evidence="2" type="ORF">BIV23_03820</name>
</gene>
<accession>A0A1S2QNQ0</accession>